<proteinExistence type="predicted"/>
<evidence type="ECO:0000313" key="1">
    <source>
        <dbReference type="EMBL" id="AMA76022.1"/>
    </source>
</evidence>
<sequence length="184" mass="20615">MRRVHWRAYAKTGRLFTRLETAPERARFHLFLDESESMRLHGKLPYAQEVAALLLKIARQEDPLARLEGGSPEELRPGKGVLVLVTDGLDPLPWPRLLPRRVVLAQVLSPLELDPPPTEALLKDVETGETLPVGREEAEAYKEALAAHLKALRLLALLRGRYALLRVGEPPLPALLRQGVLELL</sequence>
<dbReference type="Proteomes" id="UP000061630">
    <property type="component" value="Chromosome"/>
</dbReference>
<dbReference type="PANTHER" id="PTHR33608:SF7">
    <property type="entry name" value="DUF58 DOMAIN-CONTAINING PROTEIN"/>
    <property type="match status" value="1"/>
</dbReference>
<organism evidence="1 2">
    <name type="scientific">Thermus parvatiensis</name>
    <dbReference type="NCBI Taxonomy" id="456163"/>
    <lineage>
        <taxon>Bacteria</taxon>
        <taxon>Thermotogati</taxon>
        <taxon>Deinococcota</taxon>
        <taxon>Deinococci</taxon>
        <taxon>Thermales</taxon>
        <taxon>Thermaceae</taxon>
        <taxon>Thermus</taxon>
    </lineage>
</organism>
<reference evidence="1 2" key="1">
    <citation type="submission" date="2016-01" db="EMBL/GenBank/DDBJ databases">
        <title>Genome sequence of Thermus parvatiensis, a thermophile isolated from a hot water spring.</title>
        <authorList>
            <person name="Tripathi C."/>
            <person name="Lal R."/>
        </authorList>
    </citation>
    <scope>NUCLEOTIDE SEQUENCE [LARGE SCALE GENOMIC DNA]</scope>
    <source>
        <strain evidence="1 2">RL</strain>
    </source>
</reference>
<protein>
    <submittedName>
        <fullName evidence="1">Uncharacterized protein</fullName>
    </submittedName>
</protein>
<dbReference type="AlphaFoldDB" id="A0A0X8D8M2"/>
<accession>A0A0X8D8M2</accession>
<name>A0A0X8D8M2_9DEIN</name>
<dbReference type="KEGG" id="tpar:AV541_08780"/>
<dbReference type="PANTHER" id="PTHR33608">
    <property type="entry name" value="BLL2464 PROTEIN"/>
    <property type="match status" value="1"/>
</dbReference>
<gene>
    <name evidence="1" type="ORF">AV541_08780</name>
</gene>
<evidence type="ECO:0000313" key="2">
    <source>
        <dbReference type="Proteomes" id="UP000061630"/>
    </source>
</evidence>
<dbReference type="EMBL" id="CP014141">
    <property type="protein sequence ID" value="AMA76022.1"/>
    <property type="molecule type" value="Genomic_DNA"/>
</dbReference>